<protein>
    <submittedName>
        <fullName evidence="1">Uncharacterized protein</fullName>
    </submittedName>
</protein>
<reference evidence="1" key="1">
    <citation type="submission" date="2019-05" db="EMBL/GenBank/DDBJ databases">
        <title>Metatranscriptomic reconstruction reveals RNA viruses with the potential to shape carbon cycling in soil.</title>
        <authorList>
            <person name="Starr E.P."/>
            <person name="Nuccio E."/>
            <person name="Pett-Ridge J."/>
            <person name="Banfield J.F."/>
            <person name="Firestone M.K."/>
        </authorList>
    </citation>
    <scope>NUCLEOTIDE SEQUENCE</scope>
    <source>
        <strain evidence="1">H4_Bulk_46_scaffold_833</strain>
    </source>
</reference>
<gene>
    <name evidence="1" type="ORF">H4Bulk46833_000004</name>
</gene>
<sequence>MLGSPKLFFWDLYCETGLVPESLNELDCQYRFPVPKEVLGVPRCALVSRPRGVAHSEHHHHILHPGSKRP</sequence>
<accession>A0A514DAB2</accession>
<organism evidence="1">
    <name type="scientific">Leviviridae sp</name>
    <dbReference type="NCBI Taxonomy" id="2027243"/>
    <lineage>
        <taxon>Viruses</taxon>
        <taxon>Riboviria</taxon>
        <taxon>Orthornavirae</taxon>
        <taxon>Lenarviricota</taxon>
        <taxon>Leviviricetes</taxon>
        <taxon>Norzivirales</taxon>
        <taxon>Fiersviridae</taxon>
    </lineage>
</organism>
<name>A0A514DAB2_9VIRU</name>
<evidence type="ECO:0000313" key="1">
    <source>
        <dbReference type="EMBL" id="QDH90536.1"/>
    </source>
</evidence>
<proteinExistence type="predicted"/>
<dbReference type="EMBL" id="MN035603">
    <property type="protein sequence ID" value="QDH90536.1"/>
    <property type="molecule type" value="Genomic_RNA"/>
</dbReference>